<organism evidence="1 4">
    <name type="scientific">Myxococcus fulvus</name>
    <dbReference type="NCBI Taxonomy" id="33"/>
    <lineage>
        <taxon>Bacteria</taxon>
        <taxon>Pseudomonadati</taxon>
        <taxon>Myxococcota</taxon>
        <taxon>Myxococcia</taxon>
        <taxon>Myxococcales</taxon>
        <taxon>Cystobacterineae</taxon>
        <taxon>Myxococcaceae</taxon>
        <taxon>Myxococcus</taxon>
    </lineage>
</organism>
<reference evidence="1 4" key="2">
    <citation type="submission" date="2019-07" db="EMBL/GenBank/DDBJ databases">
        <title>Whole genome shotgun sequence of Myxococcus fulvus NBRC 100333.</title>
        <authorList>
            <person name="Hosoyama A."/>
            <person name="Uohara A."/>
            <person name="Ohji S."/>
            <person name="Ichikawa N."/>
        </authorList>
    </citation>
    <scope>NUCLEOTIDE SEQUENCE [LARGE SCALE GENOMIC DNA]</scope>
    <source>
        <strain evidence="1 4">NBRC 100333</strain>
    </source>
</reference>
<evidence type="ECO:0000313" key="2">
    <source>
        <dbReference type="EMBL" id="SES88769.1"/>
    </source>
</evidence>
<dbReference type="Proteomes" id="UP000183760">
    <property type="component" value="Unassembled WGS sequence"/>
</dbReference>
<evidence type="ECO:0000313" key="4">
    <source>
        <dbReference type="Proteomes" id="UP000321514"/>
    </source>
</evidence>
<dbReference type="PROSITE" id="PS51257">
    <property type="entry name" value="PROKAR_LIPOPROTEIN"/>
    <property type="match status" value="1"/>
</dbReference>
<protein>
    <submittedName>
        <fullName evidence="2">Dickkopf N-terminal cysteine-rich region</fullName>
    </submittedName>
</protein>
<dbReference type="AlphaFoldDB" id="A0A511T1H3"/>
<proteinExistence type="predicted"/>
<dbReference type="EMBL" id="FOIB01000001">
    <property type="protein sequence ID" value="SES88769.1"/>
    <property type="molecule type" value="Genomic_DNA"/>
</dbReference>
<evidence type="ECO:0000313" key="1">
    <source>
        <dbReference type="EMBL" id="GEN07502.1"/>
    </source>
</evidence>
<accession>A0A511T1H3</accession>
<dbReference type="OrthoDB" id="5379981at2"/>
<reference evidence="2 3" key="1">
    <citation type="submission" date="2016-10" db="EMBL/GenBank/DDBJ databases">
        <authorList>
            <person name="Varghese N."/>
            <person name="Submissions S."/>
        </authorList>
    </citation>
    <scope>NUCLEOTIDE SEQUENCE [LARGE SCALE GENOMIC DNA]</scope>
    <source>
        <strain evidence="2 3">DSM 16525</strain>
    </source>
</reference>
<gene>
    <name evidence="1" type="ORF">MFU01_25390</name>
    <name evidence="2" type="ORF">SAMN05443572_101482</name>
</gene>
<comment type="caution">
    <text evidence="1">The sequence shown here is derived from an EMBL/GenBank/DDBJ whole genome shotgun (WGS) entry which is preliminary data.</text>
</comment>
<keyword evidence="3" id="KW-1185">Reference proteome</keyword>
<sequence length="245" mass="25748">MKRWLMALFLAVVVTGCGSTSEDDDKGPNNPDPNDQEKMLCSASKACPSGQFCFNGLCALGCQSNANCAADQYCDTEDTGALASYCKNKKVPTCTADTQCLSNQTCIEGLCSLRPPANPPTCDPDTSDFKDGCDNYSVCMDPDDDGARQPYCASFAPCAEDGACPVGLGGAVCNDGYLSNKGRFCMQGLCRDNSNCPSEWSCVKPFTGSVIGFCSPGAFGFPCQENSQCKSGQCFGTPGIMGTCM</sequence>
<dbReference type="RefSeq" id="WP_074948732.1">
    <property type="nucleotide sequence ID" value="NZ_BJXR01000025.1"/>
</dbReference>
<evidence type="ECO:0000313" key="3">
    <source>
        <dbReference type="Proteomes" id="UP000183760"/>
    </source>
</evidence>
<dbReference type="Proteomes" id="UP000321514">
    <property type="component" value="Unassembled WGS sequence"/>
</dbReference>
<dbReference type="EMBL" id="BJXR01000025">
    <property type="protein sequence ID" value="GEN07502.1"/>
    <property type="molecule type" value="Genomic_DNA"/>
</dbReference>
<name>A0A511T1H3_MYXFU</name>
<dbReference type="STRING" id="1334629.MFUL124B02_03350"/>